<dbReference type="InterPro" id="IPR033645">
    <property type="entry name" value="VirB9/CagX/TrbG_C"/>
</dbReference>
<keyword evidence="5" id="KW-1185">Reference proteome</keyword>
<dbReference type="EMBL" id="AP024960">
    <property type="protein sequence ID" value="BCZ85728.1"/>
    <property type="molecule type" value="Genomic_DNA"/>
</dbReference>
<evidence type="ECO:0000313" key="4">
    <source>
        <dbReference type="EMBL" id="BCZ85728.1"/>
    </source>
</evidence>
<protein>
    <submittedName>
        <fullName evidence="4">P-type conjugative transfer protein VirB9</fullName>
    </submittedName>
</protein>
<dbReference type="CDD" id="cd06911">
    <property type="entry name" value="VirB9_CagX_TrbG"/>
    <property type="match status" value="1"/>
</dbReference>
<dbReference type="InterPro" id="IPR010258">
    <property type="entry name" value="Conjugal_tfr_TrbG/VirB9/CagX"/>
</dbReference>
<geneLocation type="plasmid" evidence="4 5">
    <name>pPT70</name>
</geneLocation>
<organism evidence="4 5">
    <name type="scientific">Paraburkholderia terrae</name>
    <dbReference type="NCBI Taxonomy" id="311230"/>
    <lineage>
        <taxon>Bacteria</taxon>
        <taxon>Pseudomonadati</taxon>
        <taxon>Pseudomonadota</taxon>
        <taxon>Betaproteobacteria</taxon>
        <taxon>Burkholderiales</taxon>
        <taxon>Burkholderiaceae</taxon>
        <taxon>Paraburkholderia</taxon>
    </lineage>
</organism>
<gene>
    <name evidence="4" type="ORF">PTKU64_94030</name>
</gene>
<dbReference type="RefSeq" id="WP_229518262.1">
    <property type="nucleotide sequence ID" value="NZ_AP024960.1"/>
</dbReference>
<name>A0ABM7U455_9BURK</name>
<feature type="signal peptide" evidence="3">
    <location>
        <begin position="1"/>
        <end position="22"/>
    </location>
</feature>
<dbReference type="InterPro" id="IPR038161">
    <property type="entry name" value="VirB9/CagX/TrbG_C_sf"/>
</dbReference>
<sequence>MRLAMIPLLAALAFTGVQHAWAIGPKKDSPYDHRIKSVTYNPIDTVEVNCVIGLALTITVAPGERYVTHAFGDQAAWALSQNGNHIFVQPTQANSDTNLVLVTDRRVYHLLLHFIGSKKADDGRAGNTAESFIKTPWAMRSATIALNYNYPDDDRRTALAKTNAQRVKDALATASDQGLVNMSYERSYDPAMNDIAPVNVWDNYRFTSFKFLPNAELPTITYISASGKETVPNVHIEGPNHNIIVAELVAREWRVRSGGKVIGVLNRNFNPALGANPSGTVSPYVRRTLKQDNGDNR</sequence>
<feature type="chain" id="PRO_5046411237" evidence="3">
    <location>
        <begin position="23"/>
        <end position="297"/>
    </location>
</feature>
<evidence type="ECO:0000313" key="5">
    <source>
        <dbReference type="Proteomes" id="UP001319874"/>
    </source>
</evidence>
<proteinExistence type="inferred from homology"/>
<dbReference type="Pfam" id="PF03524">
    <property type="entry name" value="CagX"/>
    <property type="match status" value="1"/>
</dbReference>
<evidence type="ECO:0000256" key="3">
    <source>
        <dbReference type="SAM" id="SignalP"/>
    </source>
</evidence>
<dbReference type="Gene3D" id="2.60.40.2500">
    <property type="match status" value="1"/>
</dbReference>
<evidence type="ECO:0000256" key="1">
    <source>
        <dbReference type="ARBA" id="ARBA00006135"/>
    </source>
</evidence>
<accession>A0ABM7U455</accession>
<dbReference type="Proteomes" id="UP001319874">
    <property type="component" value="Plasmid pPT70"/>
</dbReference>
<evidence type="ECO:0000256" key="2">
    <source>
        <dbReference type="ARBA" id="ARBA00022729"/>
    </source>
</evidence>
<keyword evidence="4" id="KW-0614">Plasmid</keyword>
<keyword evidence="2 3" id="KW-0732">Signal</keyword>
<reference evidence="4 5" key="1">
    <citation type="journal article" date="2022" name="Front. Microbiol.">
        <title>Identification and characterization of a novel class of self-sufficient cytochrome P450 hydroxylase involved in cyclohexanecarboxylate degradation in Paraburkholderia terrae strain KU-64.</title>
        <authorList>
            <person name="Yamamoto T."/>
            <person name="Hasegawa Y."/>
            <person name="Iwaki H."/>
        </authorList>
    </citation>
    <scope>NUCLEOTIDE SEQUENCE [LARGE SCALE GENOMIC DNA]</scope>
    <source>
        <strain evidence="4 5">KU-64</strain>
    </source>
</reference>
<comment type="similarity">
    <text evidence="1">Belongs to the TrbG/VirB9 family.</text>
</comment>